<dbReference type="EMBL" id="CM039175">
    <property type="protein sequence ID" value="KAH9740367.1"/>
    <property type="molecule type" value="Genomic_DNA"/>
</dbReference>
<sequence length="870" mass="93872">MVAFHSSVIKWYFLHKPISSVSLFLLLVVSFSLNGIVYAGSDDKSMLIQFKNSVSDPSGLLSSWNLKDSSDHCTWPGVSCDSNSRVVSLNISGSGKEGGIPEAVSSLPNLRILWAPRATLEGNFPRNWGACDNLEMLNLGHNFFSGKNLGVLGPCKNLLFLDLSSNQLTGELARELPVPCMTMFDVSGNALSGSIPTFSNMVCPPVPYLSRNLFESYNPSTAYLSLFAKKSQAGTPLPLRGRDGFLAIFHNFGGNNFTGSLPSMPVAPERLGKQTVYAIVAGDNKLSGSFPGNMFGICNRLDSLMVNVSNNRIAGQLPAEIGRMCKSLKFLDASGNQIVGPIPRGVGELVSLVALNLSWNLMHDQIPTTLGQMKGLKYLSLAGNNLTGSIPSSLGQLQLLEVLDLSSNSLSGLIPDDLENLRNLTVLLLNNNKLSGKIPSGLANVSTLSAFNVSFNNLSGPLPSSKNLMKCSSVLGNPYLRPCRAFTLTEPSQDLHGVGVGVGDPSNYSTAPSESPPSNGNRGFNSIEIASIASASAIVSVLLALIVLFVYTRKWNPQSKVMGSTRKEVTIFTEIGVPLSFESVVQATGNFNASNCIGNGGFGATYKAEISPGVLVAIKRLAVGRFQGVQQFHAEIKTLGRLRHPNLVTLIGYHASETEMFLIYNYLPGGNLENFIQQRSTRAVDWRVLHKIALDIARALAYLHDQCVPRVLHRDVKPSNILLDDDFNAYLSDFGLARLLGPSETHATTGVAGTFGYVAPEYAMTCRVSDKADVYSYGVVLLELLSDKKALDPSFSSYGNGFNIVAWGCMLLRQGRAKEFFTAGLWDAGPHDDLVEVLHLAVVCTVDSLSTRPTMKQVVRRLKQLQPASC</sequence>
<reference evidence="2" key="1">
    <citation type="journal article" date="2023" name="Hortic. Res.">
        <title>A chromosome-level phased genome enabling allele-level studies in sweet orange: a case study on citrus Huanglongbing tolerance.</title>
        <authorList>
            <person name="Wu B."/>
            <person name="Yu Q."/>
            <person name="Deng Z."/>
            <person name="Duan Y."/>
            <person name="Luo F."/>
            <person name="Gmitter F. Jr."/>
        </authorList>
    </citation>
    <scope>NUCLEOTIDE SEQUENCE [LARGE SCALE GENOMIC DNA]</scope>
    <source>
        <strain evidence="2">cv. Valencia</strain>
    </source>
</reference>
<dbReference type="Proteomes" id="UP000829398">
    <property type="component" value="Chromosome 6"/>
</dbReference>
<name>A0ACB8K5R6_CITSI</name>
<proteinExistence type="predicted"/>
<keyword evidence="2" id="KW-1185">Reference proteome</keyword>
<gene>
    <name evidence="1" type="ORF">KPL71_019452</name>
</gene>
<comment type="caution">
    <text evidence="1">The sequence shown here is derived from an EMBL/GenBank/DDBJ whole genome shotgun (WGS) entry which is preliminary data.</text>
</comment>
<organism evidence="1 2">
    <name type="scientific">Citrus sinensis</name>
    <name type="common">Sweet orange</name>
    <name type="synonym">Citrus aurantium var. sinensis</name>
    <dbReference type="NCBI Taxonomy" id="2711"/>
    <lineage>
        <taxon>Eukaryota</taxon>
        <taxon>Viridiplantae</taxon>
        <taxon>Streptophyta</taxon>
        <taxon>Embryophyta</taxon>
        <taxon>Tracheophyta</taxon>
        <taxon>Spermatophyta</taxon>
        <taxon>Magnoliopsida</taxon>
        <taxon>eudicotyledons</taxon>
        <taxon>Gunneridae</taxon>
        <taxon>Pentapetalae</taxon>
        <taxon>rosids</taxon>
        <taxon>malvids</taxon>
        <taxon>Sapindales</taxon>
        <taxon>Rutaceae</taxon>
        <taxon>Aurantioideae</taxon>
        <taxon>Citrus</taxon>
    </lineage>
</organism>
<evidence type="ECO:0000313" key="1">
    <source>
        <dbReference type="EMBL" id="KAH9740367.1"/>
    </source>
</evidence>
<protein>
    <submittedName>
        <fullName evidence="1">LRR receptor-like serine/threonine-protein kinase RPK2</fullName>
    </submittedName>
</protein>
<accession>A0ACB8K5R6</accession>
<evidence type="ECO:0000313" key="2">
    <source>
        <dbReference type="Proteomes" id="UP000829398"/>
    </source>
</evidence>